<dbReference type="EMBL" id="JH767579">
    <property type="protein sequence ID" value="EON66223.1"/>
    <property type="molecule type" value="Genomic_DNA"/>
</dbReference>
<feature type="compositionally biased region" description="Polar residues" evidence="1">
    <location>
        <begin position="1440"/>
        <end position="1452"/>
    </location>
</feature>
<name>R7YWK8_CONA1</name>
<sequence>MAFHPASEEKERAEAAPSFSSYEPVDPGSRSRSKSLAGPSNTTAASFAASDDASTDPPNDPRLIKKRSSSMPRMPDLPFQLAGAGHILSAYAPSGGQSPRSRARSDFNSEAATAGPLERVESRGMLPQPAGEAPHADRPATRDAEASSNAGGKEKVADEALLDPKFFPSLRRGSAAGALPGPSSSQPDLRQPATISNMKYQPRTGAAHSTVSLPPHRLPTWLSREPGPRAGDTLVLRAMKDSDAEAEAEAEAELAAAHSNADGNSNGQTAAGGFDFLPPGEGASHTAPISQQQQSAPSSGPIAAAVGPEGPAASATPPPVPSVDNKARRKSAGRLMSFSSSKSSLVSHRYEDMRPRTPPVFVDHKLGGTSTLAVAGEAAAAEAAPAVLNADGEMPRDDDAAEGAVPQRALTKREGQLLALLGDERRRTLQKPAGSDVDSGEPLESDVLDVLPEGEDDNDVVNNFPRRAMTKREAQLLKLLGEERRKTVEGPAGTGIIGELPEPGDEVQVGGETAAGTSLHSWNQDDEIREVENNFPQRAMTKREAQLLSLLGDERRRTLQQHRPDDPQEESSKSASLRTTQTNEQLVGAENTVPQRTLTKREGQLLQLLRNERRITLQEPSSDGALESGSKAPAGHTADGELYNAGSMPRSQNAEVMPEQGFASEGVAAIPQHNNEEVVAASADSPILAKRESQLLGFLAQEHRKRHTAHTFDPADTALVSDQRESVVLRRSEEARRSKERQHTAAELEGPVTEHLQEESAAAMVDQPEEDAIRRDNSVSVRRESNLLAFLADERRKREDPQTAVASPVEHPQEDLDAIQPTPSVATSQTRVDSESHQASESPLGLRRESNLLAFLADEQKRRDEAQRASPVQSVSYASHQPGPLGSSMSAASEEGMGDFRGGMEQAVQDERQITLSALMANDLDSQRPLEARAPQLERSAVPYHQMESTESLGSGTTGEDSLAISRRPSRLMALMWADSSRDRLAPSPSEPGSRPGTSSAVRALEENHTANDQTASQLEGSLRGQSIRGGEVQSSVAAGSEAPMTYLDYRESQLLGFFAAERAHQHDQPTEGAGRSANDRPRTADDGHLSINDSRPSDVSTRIGSHAAPDSIDRGFDDVEGNERGRQQWPQSGTQPLPVDQASVQHTDSGMPQRGEIMDADDDRPMSYLPVARDASGIAQEHIDFNRPQGPAVAATTEQYTDQPSSGQQHHTGALYSQDPCAYGRQPDIYGARPQEAVNQNGYRRQIDPAIDPRQHSSEYSLPGVGPPSASSTPDERRSKRGSILKSMSRKESPSASISVLTERMDPRLVAPEPQRGLSYTTDGGSADGSSTHDDKSRRRSGIFSGFRARSIGAGSRKSRDSPNGTSDALPREHTELQHPPSLVPAGGVPPTQLVAAYEEEKAKKLQRSSTSSAPETHKKKRFSGLASLFGRSKHRSTSPKPNKLSKSASSAHPRHQERLREGQSHTPSRSSTVHSSAYTGASSRFESATVVGPHPAPQNIPPIPSSMHMGALPTTQANPMPEREQGQGTPPGGYYAPPRFSHSPGTSGYSAIEQQAMVARRVSSPSLSSIGTNQHGRRTSSIPSEPRYDTPPVPGAYRSGSSEYVSPVQGPQGPQGQWGPGRRRGSQDALSPQISNQSQQRVTAFDLLSNPHGSPPAQSQQRQGSNGYPYRQQTRMGSIVEATHQERPWNISLPEGATPTEEERAVMNAEMWERARSAPLLQQQQQRYQPENVKLQNLDQYPQQSQGFQRQFMPSQHPPLQYCHPEGYGQPGPTQPQQYGTQPYPAPHATTSPVVGTSPSNQQHTRPALQDHQHQSATSNYDDDDEEDLYAPPRSSGAEQQARNGTRGTHSSQPSTDDALVMRGASYPGQEWQPRWDGED</sequence>
<dbReference type="OMA" id="HISASHD"/>
<feature type="compositionally biased region" description="Pro residues" evidence="1">
    <location>
        <begin position="1496"/>
        <end position="1506"/>
    </location>
</feature>
<accession>R7YWK8</accession>
<organism evidence="2 3">
    <name type="scientific">Coniosporium apollinis (strain CBS 100218)</name>
    <name type="common">Rock-inhabiting black yeast</name>
    <dbReference type="NCBI Taxonomy" id="1168221"/>
    <lineage>
        <taxon>Eukaryota</taxon>
        <taxon>Fungi</taxon>
        <taxon>Dikarya</taxon>
        <taxon>Ascomycota</taxon>
        <taxon>Pezizomycotina</taxon>
        <taxon>Dothideomycetes</taxon>
        <taxon>Dothideomycetes incertae sedis</taxon>
        <taxon>Coniosporium</taxon>
    </lineage>
</organism>
<feature type="region of interest" description="Disordered" evidence="1">
    <location>
        <begin position="792"/>
        <end position="846"/>
    </location>
</feature>
<feature type="compositionally biased region" description="Polar residues" evidence="1">
    <location>
        <begin position="573"/>
        <end position="585"/>
    </location>
</feature>
<feature type="compositionally biased region" description="Basic and acidic residues" evidence="1">
    <location>
        <begin position="1"/>
        <end position="14"/>
    </location>
</feature>
<feature type="compositionally biased region" description="Polar residues" evidence="1">
    <location>
        <begin position="821"/>
        <end position="831"/>
    </location>
</feature>
<feature type="compositionally biased region" description="Polar residues" evidence="1">
    <location>
        <begin position="1545"/>
        <end position="1555"/>
    </location>
</feature>
<evidence type="ECO:0000256" key="1">
    <source>
        <dbReference type="SAM" id="MobiDB-lite"/>
    </source>
</evidence>
<feature type="compositionally biased region" description="Basic and acidic residues" evidence="1">
    <location>
        <begin position="792"/>
        <end position="801"/>
    </location>
</feature>
<feature type="compositionally biased region" description="Polar residues" evidence="1">
    <location>
        <begin position="1630"/>
        <end position="1644"/>
    </location>
</feature>
<proteinExistence type="predicted"/>
<feature type="compositionally biased region" description="Polar residues" evidence="1">
    <location>
        <begin position="1839"/>
        <end position="1858"/>
    </location>
</feature>
<feature type="region of interest" description="Disordered" evidence="1">
    <location>
        <begin position="861"/>
        <end position="899"/>
    </location>
</feature>
<feature type="region of interest" description="Disordered" evidence="1">
    <location>
        <begin position="937"/>
        <end position="963"/>
    </location>
</feature>
<feature type="compositionally biased region" description="Polar residues" evidence="1">
    <location>
        <begin position="1011"/>
        <end position="1020"/>
    </location>
</feature>
<feature type="compositionally biased region" description="Low complexity" evidence="1">
    <location>
        <begin position="170"/>
        <end position="185"/>
    </location>
</feature>
<feature type="compositionally biased region" description="Polar residues" evidence="1">
    <location>
        <begin position="1466"/>
        <end position="1488"/>
    </location>
</feature>
<feature type="region of interest" description="Disordered" evidence="1">
    <location>
        <begin position="1719"/>
        <end position="1882"/>
    </location>
</feature>
<dbReference type="Proteomes" id="UP000016924">
    <property type="component" value="Unassembled WGS sequence"/>
</dbReference>
<feature type="compositionally biased region" description="Polar residues" evidence="1">
    <location>
        <begin position="95"/>
        <end position="111"/>
    </location>
</feature>
<feature type="compositionally biased region" description="Polar residues" evidence="1">
    <location>
        <begin position="1791"/>
        <end position="1807"/>
    </location>
</feature>
<evidence type="ECO:0000313" key="3">
    <source>
        <dbReference type="Proteomes" id="UP000016924"/>
    </source>
</evidence>
<evidence type="ECO:0000313" key="2">
    <source>
        <dbReference type="EMBL" id="EON66223.1"/>
    </source>
</evidence>
<feature type="region of interest" description="Disordered" evidence="1">
    <location>
        <begin position="1061"/>
        <end position="1705"/>
    </location>
</feature>
<feature type="compositionally biased region" description="Low complexity" evidence="1">
    <location>
        <begin position="1343"/>
        <end position="1352"/>
    </location>
</feature>
<feature type="compositionally biased region" description="Polar residues" evidence="1">
    <location>
        <begin position="947"/>
        <end position="960"/>
    </location>
</feature>
<dbReference type="RefSeq" id="XP_007781540.1">
    <property type="nucleotide sequence ID" value="XM_007783350.1"/>
</dbReference>
<feature type="compositionally biased region" description="Low complexity" evidence="1">
    <location>
        <begin position="287"/>
        <end position="315"/>
    </location>
</feature>
<feature type="compositionally biased region" description="Low complexity" evidence="1">
    <location>
        <begin position="39"/>
        <end position="57"/>
    </location>
</feature>
<dbReference type="eggNOG" id="ENOG502T0A6">
    <property type="taxonomic scope" value="Eukaryota"/>
</dbReference>
<feature type="compositionally biased region" description="Basic and acidic residues" evidence="1">
    <location>
        <begin position="1456"/>
        <end position="1465"/>
    </location>
</feature>
<feature type="region of interest" description="Disordered" evidence="1">
    <location>
        <begin position="391"/>
        <end position="462"/>
    </location>
</feature>
<feature type="region of interest" description="Disordered" evidence="1">
    <location>
        <begin position="723"/>
        <end position="778"/>
    </location>
</feature>
<feature type="compositionally biased region" description="Basic and acidic residues" evidence="1">
    <location>
        <begin position="723"/>
        <end position="746"/>
    </location>
</feature>
<protein>
    <submittedName>
        <fullName evidence="2">Uncharacterized protein</fullName>
    </submittedName>
</protein>
<feature type="compositionally biased region" description="Polar residues" evidence="1">
    <location>
        <begin position="1565"/>
        <end position="1585"/>
    </location>
</feature>
<feature type="compositionally biased region" description="Polar residues" evidence="1">
    <location>
        <begin position="1092"/>
        <end position="1104"/>
    </location>
</feature>
<reference evidence="3" key="1">
    <citation type="submission" date="2012-06" db="EMBL/GenBank/DDBJ databases">
        <title>The genome sequence of Coniosporium apollinis CBS 100218.</title>
        <authorList>
            <consortium name="The Broad Institute Genome Sequencing Platform"/>
            <person name="Cuomo C."/>
            <person name="Gorbushina A."/>
            <person name="Noack S."/>
            <person name="Walker B."/>
            <person name="Young S.K."/>
            <person name="Zeng Q."/>
            <person name="Gargeya S."/>
            <person name="Fitzgerald M."/>
            <person name="Haas B."/>
            <person name="Abouelleil A."/>
            <person name="Alvarado L."/>
            <person name="Arachchi H.M."/>
            <person name="Berlin A.M."/>
            <person name="Chapman S.B."/>
            <person name="Goldberg J."/>
            <person name="Griggs A."/>
            <person name="Gujja S."/>
            <person name="Hansen M."/>
            <person name="Howarth C."/>
            <person name="Imamovic A."/>
            <person name="Larimer J."/>
            <person name="McCowan C."/>
            <person name="Montmayeur A."/>
            <person name="Murphy C."/>
            <person name="Neiman D."/>
            <person name="Pearson M."/>
            <person name="Priest M."/>
            <person name="Roberts A."/>
            <person name="Saif S."/>
            <person name="Shea T."/>
            <person name="Sisk P."/>
            <person name="Sykes S."/>
            <person name="Wortman J."/>
            <person name="Nusbaum C."/>
            <person name="Birren B."/>
        </authorList>
    </citation>
    <scope>NUCLEOTIDE SEQUENCE [LARGE SCALE GENOMIC DNA]</scope>
    <source>
        <strain evidence="3">CBS 100218</strain>
    </source>
</reference>
<gene>
    <name evidence="2" type="ORF">W97_05616</name>
</gene>
<dbReference type="HOGENOM" id="CLU_236186_0_0_1"/>
<feature type="region of interest" description="Disordered" evidence="1">
    <location>
        <begin position="612"/>
        <end position="659"/>
    </location>
</feature>
<feature type="compositionally biased region" description="Basic and acidic residues" evidence="1">
    <location>
        <begin position="1078"/>
        <end position="1089"/>
    </location>
</feature>
<feature type="region of interest" description="Disordered" evidence="1">
    <location>
        <begin position="981"/>
        <end position="1039"/>
    </location>
</feature>
<dbReference type="STRING" id="1168221.R7YWK8"/>
<feature type="region of interest" description="Disordered" evidence="1">
    <location>
        <begin position="485"/>
        <end position="515"/>
    </location>
</feature>
<feature type="compositionally biased region" description="Basic and acidic residues" evidence="1">
    <location>
        <begin position="559"/>
        <end position="572"/>
    </location>
</feature>
<feature type="compositionally biased region" description="Low complexity" evidence="1">
    <location>
        <begin position="1769"/>
        <end position="1785"/>
    </location>
</feature>
<dbReference type="GeneID" id="19902927"/>
<feature type="compositionally biased region" description="Low complexity" evidence="1">
    <location>
        <begin position="337"/>
        <end position="347"/>
    </location>
</feature>
<feature type="region of interest" description="Disordered" evidence="1">
    <location>
        <begin position="1"/>
        <end position="356"/>
    </location>
</feature>
<keyword evidence="3" id="KW-1185">Reference proteome</keyword>
<feature type="compositionally biased region" description="Basic and acidic residues" evidence="1">
    <location>
        <begin position="1112"/>
        <end position="1127"/>
    </location>
</feature>
<dbReference type="OrthoDB" id="5151921at2759"/>
<feature type="compositionally biased region" description="Basic and acidic residues" evidence="1">
    <location>
        <begin position="134"/>
        <end position="145"/>
    </location>
</feature>
<feature type="compositionally biased region" description="Polar residues" evidence="1">
    <location>
        <begin position="1658"/>
        <end position="1678"/>
    </location>
</feature>
<feature type="compositionally biased region" description="Polar residues" evidence="1">
    <location>
        <begin position="870"/>
        <end position="879"/>
    </location>
</feature>
<feature type="compositionally biased region" description="Polar residues" evidence="1">
    <location>
        <begin position="1197"/>
        <end position="1212"/>
    </location>
</feature>
<feature type="compositionally biased region" description="Polar residues" evidence="1">
    <location>
        <begin position="1319"/>
        <end position="1331"/>
    </location>
</feature>
<feature type="compositionally biased region" description="Polar residues" evidence="1">
    <location>
        <begin position="1736"/>
        <end position="1756"/>
    </location>
</feature>
<feature type="region of interest" description="Disordered" evidence="1">
    <location>
        <begin position="559"/>
        <end position="599"/>
    </location>
</feature>
<feature type="compositionally biased region" description="Acidic residues" evidence="1">
    <location>
        <begin position="438"/>
        <end position="459"/>
    </location>
</feature>
<feature type="compositionally biased region" description="Basic and acidic residues" evidence="1">
    <location>
        <begin position="1246"/>
        <end position="1258"/>
    </location>
</feature>